<dbReference type="InterPro" id="IPR050553">
    <property type="entry name" value="Thioredoxin_ResA/DsbE_sf"/>
</dbReference>
<dbReference type="CDD" id="cd02966">
    <property type="entry name" value="TlpA_like_family"/>
    <property type="match status" value="1"/>
</dbReference>
<evidence type="ECO:0000259" key="2">
    <source>
        <dbReference type="PROSITE" id="PS51352"/>
    </source>
</evidence>
<dbReference type="PROSITE" id="PS51257">
    <property type="entry name" value="PROKAR_LIPOPROTEIN"/>
    <property type="match status" value="1"/>
</dbReference>
<protein>
    <submittedName>
        <fullName evidence="3">TlpA family protein disulfide reductase</fullName>
    </submittedName>
</protein>
<dbReference type="EMBL" id="VANU01000001">
    <property type="protein sequence ID" value="TLP40564.1"/>
    <property type="molecule type" value="Genomic_DNA"/>
</dbReference>
<dbReference type="Gene3D" id="3.40.30.10">
    <property type="entry name" value="Glutaredoxin"/>
    <property type="match status" value="1"/>
</dbReference>
<accession>A0A5R8Y3B3</accession>
<feature type="signal peptide" evidence="1">
    <location>
        <begin position="1"/>
        <end position="18"/>
    </location>
</feature>
<evidence type="ECO:0000256" key="1">
    <source>
        <dbReference type="SAM" id="SignalP"/>
    </source>
</evidence>
<evidence type="ECO:0000313" key="4">
    <source>
        <dbReference type="Proteomes" id="UP000308901"/>
    </source>
</evidence>
<proteinExistence type="predicted"/>
<dbReference type="Proteomes" id="UP000308901">
    <property type="component" value="Unassembled WGS sequence"/>
</dbReference>
<dbReference type="InterPro" id="IPR013766">
    <property type="entry name" value="Thioredoxin_domain"/>
</dbReference>
<gene>
    <name evidence="3" type="ORF">FDK22_00690</name>
</gene>
<sequence length="184" mass="21654">MKNLLFSFSLVFVALFFAACESDEAKTIVEDNRSFDELKEESSKNYTLNTTTGEKITFRIEDNKITSKQLNGKILLINFWATWCKPCEKEIPAFNELYEKYGDKFEIIGVLFEKDKDPKELADFMARFNMKFPVTIDEENFRLAKIFDDVKMVPESYVYDKDGNFVKNYIGEVDQRDLEEYLKQ</sequence>
<dbReference type="SUPFAM" id="SSF52833">
    <property type="entry name" value="Thioredoxin-like"/>
    <property type="match status" value="1"/>
</dbReference>
<dbReference type="PANTHER" id="PTHR42852">
    <property type="entry name" value="THIOL:DISULFIDE INTERCHANGE PROTEIN DSBE"/>
    <property type="match status" value="1"/>
</dbReference>
<comment type="caution">
    <text evidence="3">The sequence shown here is derived from an EMBL/GenBank/DDBJ whole genome shotgun (WGS) entry which is preliminary data.</text>
</comment>
<dbReference type="InterPro" id="IPR000866">
    <property type="entry name" value="AhpC/TSA"/>
</dbReference>
<dbReference type="Pfam" id="PF00578">
    <property type="entry name" value="AhpC-TSA"/>
    <property type="match status" value="1"/>
</dbReference>
<dbReference type="AlphaFoldDB" id="A0A5R8Y3B3"/>
<dbReference type="InterPro" id="IPR036249">
    <property type="entry name" value="Thioredoxin-like_sf"/>
</dbReference>
<evidence type="ECO:0000313" key="3">
    <source>
        <dbReference type="EMBL" id="TLP40564.1"/>
    </source>
</evidence>
<reference evidence="3 4" key="1">
    <citation type="submission" date="2019-05" db="EMBL/GenBank/DDBJ databases">
        <title>Arcobacter sp. nov., isolated from sea sediment.</title>
        <authorList>
            <person name="Kim W."/>
        </authorList>
    </citation>
    <scope>NUCLEOTIDE SEQUENCE [LARGE SCALE GENOMIC DNA]</scope>
    <source>
        <strain evidence="3 4">CAU 1517</strain>
    </source>
</reference>
<feature type="chain" id="PRO_5024349984" evidence="1">
    <location>
        <begin position="19"/>
        <end position="184"/>
    </location>
</feature>
<dbReference type="GO" id="GO:0016491">
    <property type="term" value="F:oxidoreductase activity"/>
    <property type="evidence" value="ECO:0007669"/>
    <property type="project" value="InterPro"/>
</dbReference>
<keyword evidence="4" id="KW-1185">Reference proteome</keyword>
<feature type="domain" description="Thioredoxin" evidence="2">
    <location>
        <begin position="37"/>
        <end position="184"/>
    </location>
</feature>
<dbReference type="RefSeq" id="WP_138150854.1">
    <property type="nucleotide sequence ID" value="NZ_VANU01000001.1"/>
</dbReference>
<dbReference type="OrthoDB" id="9813820at2"/>
<keyword evidence="1" id="KW-0732">Signal</keyword>
<dbReference type="GO" id="GO:0016209">
    <property type="term" value="F:antioxidant activity"/>
    <property type="evidence" value="ECO:0007669"/>
    <property type="project" value="InterPro"/>
</dbReference>
<name>A0A5R8Y3B3_9BACT</name>
<organism evidence="3 4">
    <name type="scientific">Arcobacter arenosus</name>
    <dbReference type="NCBI Taxonomy" id="2576037"/>
    <lineage>
        <taxon>Bacteria</taxon>
        <taxon>Pseudomonadati</taxon>
        <taxon>Campylobacterota</taxon>
        <taxon>Epsilonproteobacteria</taxon>
        <taxon>Campylobacterales</taxon>
        <taxon>Arcobacteraceae</taxon>
        <taxon>Arcobacter</taxon>
    </lineage>
</organism>
<dbReference type="PANTHER" id="PTHR42852:SF17">
    <property type="entry name" value="THIOREDOXIN-LIKE PROTEIN HI_1115"/>
    <property type="match status" value="1"/>
</dbReference>
<dbReference type="PROSITE" id="PS51352">
    <property type="entry name" value="THIOREDOXIN_2"/>
    <property type="match status" value="1"/>
</dbReference>